<evidence type="ECO:0000313" key="10">
    <source>
        <dbReference type="Proteomes" id="UP000293637"/>
    </source>
</evidence>
<dbReference type="Pfam" id="PF22819">
    <property type="entry name" value="TcaA_5th"/>
    <property type="match status" value="1"/>
</dbReference>
<comment type="caution">
    <text evidence="9">The sequence shown here is derived from an EMBL/GenBank/DDBJ whole genome shotgun (WGS) entry which is preliminary data.</text>
</comment>
<keyword evidence="4" id="KW-0046">Antibiotic resistance</keyword>
<sequence length="457" mass="51172">MTTCPKCDEEIKNEQTNHCPNCGATINDNGENSSNQASNEATIRLKKIVPWAIGGFIIILLIIVFVLLKNFNSPDAQAKILINAIDNDDSQKVATMLTTRDNKVDETEAQTYIKYIKKEVGMTKFIFDIRETVEKLNKSETRVAAYLQTRAGENVLRVSKNGRRYLIFNNMSFTPPTKEVTVKPKEDTKYEFKDDGRNKKVVAEADKKTTIGKFIPGNYAIDAKKITDNGVFTGYLKFDFKYANSNTVDVNEDFNEAKVHVKIKNGEQLSRSSLKVKINDRTWDYGNAKVYGPYPKNKDITVSATGKVKGKTFETETKSIKADKLTDNTDVTVSFDDDDISDYIEKKEKEDNSLKNKLGSFFSSYSLSLNQAIAQSDFSLVHSFLKKGSSSYDKVRKNIASNTSARLVSPIILSVDQTGDTIKAKVQGFGLNGLPVVKNYVLEESKDDLGYKLVKVD</sequence>
<feature type="domain" description="TcaA second" evidence="7">
    <location>
        <begin position="74"/>
        <end position="174"/>
    </location>
</feature>
<dbReference type="RefSeq" id="WP_131512915.1">
    <property type="nucleotide sequence ID" value="NZ_SCHB01000001.1"/>
</dbReference>
<dbReference type="Pfam" id="PF22813">
    <property type="entry name" value="TcaA_2nd"/>
    <property type="match status" value="1"/>
</dbReference>
<evidence type="ECO:0000256" key="2">
    <source>
        <dbReference type="ARBA" id="ARBA00022771"/>
    </source>
</evidence>
<dbReference type="Proteomes" id="UP000293637">
    <property type="component" value="Unassembled WGS sequence"/>
</dbReference>
<keyword evidence="2" id="KW-0863">Zinc-finger</keyword>
<dbReference type="InterPro" id="IPR054528">
    <property type="entry name" value="TcaA_5th"/>
</dbReference>
<evidence type="ECO:0000313" key="9">
    <source>
        <dbReference type="EMBL" id="TBW73377.1"/>
    </source>
</evidence>
<keyword evidence="1" id="KW-0479">Metal-binding</keyword>
<keyword evidence="6" id="KW-1133">Transmembrane helix</keyword>
<dbReference type="GO" id="GO:0005886">
    <property type="term" value="C:plasma membrane"/>
    <property type="evidence" value="ECO:0007669"/>
    <property type="project" value="UniProtKB-SubCell"/>
</dbReference>
<reference evidence="9 10" key="1">
    <citation type="journal article" date="2019" name="Sci. Transl. Med.">
        <title>Quorum sensing between bacterial species on the skin protects against epidermal injury in atopic dermatitis.</title>
        <authorList>
            <person name="Williams M.R."/>
        </authorList>
    </citation>
    <scope>NUCLEOTIDE SEQUENCE [LARGE SCALE GENOMIC DNA]</scope>
    <source>
        <strain evidence="9 10">E7</strain>
    </source>
</reference>
<dbReference type="InterPro" id="IPR054529">
    <property type="entry name" value="TcaA_2nd"/>
</dbReference>
<gene>
    <name evidence="9" type="ORF">EQ812_00825</name>
</gene>
<feature type="domain" description="TcaA protein NTF2-like" evidence="8">
    <location>
        <begin position="355"/>
        <end position="455"/>
    </location>
</feature>
<evidence type="ECO:0000259" key="7">
    <source>
        <dbReference type="Pfam" id="PF22813"/>
    </source>
</evidence>
<name>A0A4Q9WEZ1_STALU</name>
<dbReference type="PANTHER" id="PTHR40038:SF1">
    <property type="entry name" value="MEMBRANE-ASSOCIATED PROTEIN TCAA"/>
    <property type="match status" value="1"/>
</dbReference>
<protein>
    <recommendedName>
        <fullName evidence="5">Membrane-associated protein</fullName>
    </recommendedName>
</protein>
<feature type="transmembrane region" description="Helical" evidence="6">
    <location>
        <begin position="48"/>
        <end position="68"/>
    </location>
</feature>
<evidence type="ECO:0000256" key="4">
    <source>
        <dbReference type="ARBA" id="ARBA00023251"/>
    </source>
</evidence>
<dbReference type="AlphaFoldDB" id="A0A4Q9WEZ1"/>
<proteinExistence type="inferred from homology"/>
<evidence type="ECO:0000256" key="1">
    <source>
        <dbReference type="ARBA" id="ARBA00022723"/>
    </source>
</evidence>
<dbReference type="GO" id="GO:0046677">
    <property type="term" value="P:response to antibiotic"/>
    <property type="evidence" value="ECO:0007669"/>
    <property type="project" value="InterPro"/>
</dbReference>
<dbReference type="EMBL" id="SCHB01000001">
    <property type="protein sequence ID" value="TBW73377.1"/>
    <property type="molecule type" value="Genomic_DNA"/>
</dbReference>
<keyword evidence="3" id="KW-0862">Zinc</keyword>
<keyword evidence="5" id="KW-1003">Cell membrane</keyword>
<organism evidence="9 10">
    <name type="scientific">Staphylococcus lugdunensis</name>
    <dbReference type="NCBI Taxonomy" id="28035"/>
    <lineage>
        <taxon>Bacteria</taxon>
        <taxon>Bacillati</taxon>
        <taxon>Bacillota</taxon>
        <taxon>Bacilli</taxon>
        <taxon>Bacillales</taxon>
        <taxon>Staphylococcaceae</taxon>
        <taxon>Staphylococcus</taxon>
    </lineage>
</organism>
<evidence type="ECO:0000256" key="3">
    <source>
        <dbReference type="ARBA" id="ARBA00022833"/>
    </source>
</evidence>
<evidence type="ECO:0000259" key="8">
    <source>
        <dbReference type="Pfam" id="PF22819"/>
    </source>
</evidence>
<accession>A0A4Q9WEZ1</accession>
<evidence type="ECO:0000256" key="6">
    <source>
        <dbReference type="SAM" id="Phobius"/>
    </source>
</evidence>
<dbReference type="PIRSF" id="PIRSF032522">
    <property type="entry name" value="TcaA"/>
    <property type="match status" value="1"/>
</dbReference>
<keyword evidence="5 6" id="KW-0472">Membrane</keyword>
<evidence type="ECO:0000256" key="5">
    <source>
        <dbReference type="PIRNR" id="PIRNR032522"/>
    </source>
</evidence>
<keyword evidence="6" id="KW-0812">Transmembrane</keyword>
<dbReference type="InterPro" id="IPR023599">
    <property type="entry name" value="Mem_prot_TcaA"/>
</dbReference>
<dbReference type="PANTHER" id="PTHR40038">
    <property type="entry name" value="MEMBRANE-ASSOCIATED PROTEIN TCAA"/>
    <property type="match status" value="1"/>
</dbReference>
<comment type="similarity">
    <text evidence="5">Belongs to the tcaA family.</text>
</comment>
<comment type="subcellular location">
    <subcellularLocation>
        <location evidence="5">Cell membrane</location>
        <topology evidence="5">Single-pass membrane protein</topology>
    </subcellularLocation>
</comment>